<protein>
    <submittedName>
        <fullName evidence="1">Uncharacterized protein</fullName>
    </submittedName>
</protein>
<gene>
    <name evidence="1" type="ORF">B0T16DRAFT_210355</name>
</gene>
<reference evidence="1" key="1">
    <citation type="submission" date="2023-06" db="EMBL/GenBank/DDBJ databases">
        <title>Genome-scale phylogeny and comparative genomics of the fungal order Sordariales.</title>
        <authorList>
            <consortium name="Lawrence Berkeley National Laboratory"/>
            <person name="Hensen N."/>
            <person name="Bonometti L."/>
            <person name="Westerberg I."/>
            <person name="Brannstrom I.O."/>
            <person name="Guillou S."/>
            <person name="Cros-Aarteil S."/>
            <person name="Calhoun S."/>
            <person name="Haridas S."/>
            <person name="Kuo A."/>
            <person name="Mondo S."/>
            <person name="Pangilinan J."/>
            <person name="Riley R."/>
            <person name="Labutti K."/>
            <person name="Andreopoulos B."/>
            <person name="Lipzen A."/>
            <person name="Chen C."/>
            <person name="Yanf M."/>
            <person name="Daum C."/>
            <person name="Ng V."/>
            <person name="Clum A."/>
            <person name="Steindorff A."/>
            <person name="Ohm R."/>
            <person name="Martin F."/>
            <person name="Silar P."/>
            <person name="Natvig D."/>
            <person name="Lalanne C."/>
            <person name="Gautier V."/>
            <person name="Ament-Velasquez S.L."/>
            <person name="Kruys A."/>
            <person name="Hutchinson M.I."/>
            <person name="Powell A.J."/>
            <person name="Barry K."/>
            <person name="Miller A.N."/>
            <person name="Grigoriev I.V."/>
            <person name="Debuchy R."/>
            <person name="Gladieux P."/>
            <person name="Thoren M.H."/>
            <person name="Johannesson H."/>
        </authorList>
    </citation>
    <scope>NUCLEOTIDE SEQUENCE</scope>
    <source>
        <strain evidence="1">SMH2532-1</strain>
    </source>
</reference>
<comment type="caution">
    <text evidence="1">The sequence shown here is derived from an EMBL/GenBank/DDBJ whole genome shotgun (WGS) entry which is preliminary data.</text>
</comment>
<evidence type="ECO:0000313" key="2">
    <source>
        <dbReference type="Proteomes" id="UP001174936"/>
    </source>
</evidence>
<name>A0AA39XVT7_9PEZI</name>
<accession>A0AA39XVT7</accession>
<sequence>MRRVCGFWGVLRGARLGFGWSACPRHLKAVRHGLKIGHGSFGPSCTDPMLAAIVIRFRGHQVASHAIPEQPHPVLPAPNRHMIRPCLRQINEQGRPTTQTLAWHLCLRMPSRYSSVSEQRRASEKLAARDAFRMTL</sequence>
<dbReference type="AlphaFoldDB" id="A0AA39XVT7"/>
<proteinExistence type="predicted"/>
<evidence type="ECO:0000313" key="1">
    <source>
        <dbReference type="EMBL" id="KAK0641176.1"/>
    </source>
</evidence>
<keyword evidence="2" id="KW-1185">Reference proteome</keyword>
<dbReference type="Proteomes" id="UP001174936">
    <property type="component" value="Unassembled WGS sequence"/>
</dbReference>
<dbReference type="EMBL" id="JAULSV010000006">
    <property type="protein sequence ID" value="KAK0641176.1"/>
    <property type="molecule type" value="Genomic_DNA"/>
</dbReference>
<organism evidence="1 2">
    <name type="scientific">Cercophora newfieldiana</name>
    <dbReference type="NCBI Taxonomy" id="92897"/>
    <lineage>
        <taxon>Eukaryota</taxon>
        <taxon>Fungi</taxon>
        <taxon>Dikarya</taxon>
        <taxon>Ascomycota</taxon>
        <taxon>Pezizomycotina</taxon>
        <taxon>Sordariomycetes</taxon>
        <taxon>Sordariomycetidae</taxon>
        <taxon>Sordariales</taxon>
        <taxon>Lasiosphaeriaceae</taxon>
        <taxon>Cercophora</taxon>
    </lineage>
</organism>